<keyword evidence="8 12" id="KW-0418">Kinase</keyword>
<evidence type="ECO:0000256" key="3">
    <source>
        <dbReference type="ARBA" id="ARBA00012438"/>
    </source>
</evidence>
<dbReference type="InterPro" id="IPR036890">
    <property type="entry name" value="HATPase_C_sf"/>
</dbReference>
<gene>
    <name evidence="12" type="ORF">C3Y98_00585</name>
</gene>
<keyword evidence="7" id="KW-0547">Nucleotide-binding</keyword>
<dbReference type="SUPFAM" id="SSF55874">
    <property type="entry name" value="ATPase domain of HSP90 chaperone/DNA topoisomerase II/histidine kinase"/>
    <property type="match status" value="1"/>
</dbReference>
<evidence type="ECO:0000256" key="10">
    <source>
        <dbReference type="SAM" id="Phobius"/>
    </source>
</evidence>
<evidence type="ECO:0000259" key="11">
    <source>
        <dbReference type="PROSITE" id="PS50109"/>
    </source>
</evidence>
<sequence length="426" mass="47098">MNTHFPTLENPTRRNLQRLFLLRSVMIAFMLAATLALYYLHIPLPKIPIALAVGGMLLLNLMTLLRLQKFSNVTDHELLLQLLGDLLGLTVLFYFTGGYSNPLVWMYLLPLTIAAAALKREYTWLLAAIAVICYSTLVFYYVPLSHLHMHYLAGKSLDIHLVGMWLGFVVSAGIIAFFVTRIGQSLRDYDQILAAVREKSLESERALSLGTLAASAAHELGTPLATMAVISKELARDLSSQPEQLQQLAIIRTQIDRCKEILSSITRNAGESRADAGHGLPLSQFLQDAIQRWRDTRPATELVVNFSGGTSNPLIFTDRTLSQAIQNLLDNAADASPERVLFDANWNENTLQMYIRDFGNGLSDEVKTQLGKPFFSSKNGNGMGLGVYLTQLIIAKLGGTLTLTNHDEGGVLTAITLPLHQLRIAH</sequence>
<dbReference type="GO" id="GO:0000155">
    <property type="term" value="F:phosphorelay sensor kinase activity"/>
    <property type="evidence" value="ECO:0007669"/>
    <property type="project" value="InterPro"/>
</dbReference>
<evidence type="ECO:0000256" key="1">
    <source>
        <dbReference type="ARBA" id="ARBA00000085"/>
    </source>
</evidence>
<evidence type="ECO:0000256" key="8">
    <source>
        <dbReference type="ARBA" id="ARBA00022777"/>
    </source>
</evidence>
<dbReference type="Gene3D" id="3.30.565.10">
    <property type="entry name" value="Histidine kinase-like ATPase, C-terminal domain"/>
    <property type="match status" value="1"/>
</dbReference>
<protein>
    <recommendedName>
        <fullName evidence="3">histidine kinase</fullName>
        <ecNumber evidence="3">2.7.13.3</ecNumber>
    </recommendedName>
</protein>
<dbReference type="EC" id="2.7.13.3" evidence="3"/>
<keyword evidence="6" id="KW-0808">Transferase</keyword>
<feature type="transmembrane region" description="Helical" evidence="10">
    <location>
        <begin position="162"/>
        <end position="179"/>
    </location>
</feature>
<dbReference type="InterPro" id="IPR005467">
    <property type="entry name" value="His_kinase_dom"/>
</dbReference>
<name>A0A4Y9VVG8_9PROT</name>
<evidence type="ECO:0000256" key="9">
    <source>
        <dbReference type="ARBA" id="ARBA00022840"/>
    </source>
</evidence>
<evidence type="ECO:0000256" key="5">
    <source>
        <dbReference type="ARBA" id="ARBA00022553"/>
    </source>
</evidence>
<dbReference type="InterPro" id="IPR036097">
    <property type="entry name" value="HisK_dim/P_sf"/>
</dbReference>
<evidence type="ECO:0000256" key="7">
    <source>
        <dbReference type="ARBA" id="ARBA00022741"/>
    </source>
</evidence>
<feature type="domain" description="Histidine kinase" evidence="11">
    <location>
        <begin position="215"/>
        <end position="421"/>
    </location>
</feature>
<keyword evidence="10" id="KW-1133">Transmembrane helix</keyword>
<evidence type="ECO:0000256" key="6">
    <source>
        <dbReference type="ARBA" id="ARBA00022679"/>
    </source>
</evidence>
<dbReference type="InterPro" id="IPR003594">
    <property type="entry name" value="HATPase_dom"/>
</dbReference>
<dbReference type="Proteomes" id="UP000297706">
    <property type="component" value="Unassembled WGS sequence"/>
</dbReference>
<keyword evidence="10" id="KW-0472">Membrane</keyword>
<comment type="caution">
    <text evidence="12">The sequence shown here is derived from an EMBL/GenBank/DDBJ whole genome shotgun (WGS) entry which is preliminary data.</text>
</comment>
<feature type="transmembrane region" description="Helical" evidence="10">
    <location>
        <begin position="125"/>
        <end position="142"/>
    </location>
</feature>
<dbReference type="PROSITE" id="PS50109">
    <property type="entry name" value="HIS_KIN"/>
    <property type="match status" value="1"/>
</dbReference>
<keyword evidence="9" id="KW-0067">ATP-binding</keyword>
<feature type="transmembrane region" description="Helical" evidence="10">
    <location>
        <begin position="47"/>
        <end position="66"/>
    </location>
</feature>
<dbReference type="SMART" id="SM00388">
    <property type="entry name" value="HisKA"/>
    <property type="match status" value="1"/>
</dbReference>
<dbReference type="Pfam" id="PF25323">
    <property type="entry name" value="6TM_PilS"/>
    <property type="match status" value="1"/>
</dbReference>
<dbReference type="CDD" id="cd00082">
    <property type="entry name" value="HisKA"/>
    <property type="match status" value="1"/>
</dbReference>
<keyword evidence="5" id="KW-0597">Phosphoprotein</keyword>
<dbReference type="Gene3D" id="1.10.287.130">
    <property type="match status" value="1"/>
</dbReference>
<evidence type="ECO:0000313" key="13">
    <source>
        <dbReference type="Proteomes" id="UP000297706"/>
    </source>
</evidence>
<dbReference type="PANTHER" id="PTHR44936:SF10">
    <property type="entry name" value="SENSOR PROTEIN RSTB"/>
    <property type="match status" value="1"/>
</dbReference>
<dbReference type="PRINTS" id="PR00344">
    <property type="entry name" value="BCTRLSENSOR"/>
</dbReference>
<dbReference type="Pfam" id="PF02518">
    <property type="entry name" value="HATPase_c"/>
    <property type="match status" value="1"/>
</dbReference>
<evidence type="ECO:0000256" key="4">
    <source>
        <dbReference type="ARBA" id="ARBA00022475"/>
    </source>
</evidence>
<dbReference type="PANTHER" id="PTHR44936">
    <property type="entry name" value="SENSOR PROTEIN CREC"/>
    <property type="match status" value="1"/>
</dbReference>
<dbReference type="AlphaFoldDB" id="A0A4Y9VVG8"/>
<comment type="catalytic activity">
    <reaction evidence="1">
        <text>ATP + protein L-histidine = ADP + protein N-phospho-L-histidine.</text>
        <dbReference type="EC" id="2.7.13.3"/>
    </reaction>
</comment>
<keyword evidence="4" id="KW-1003">Cell membrane</keyword>
<dbReference type="SMART" id="SM00387">
    <property type="entry name" value="HATPase_c"/>
    <property type="match status" value="1"/>
</dbReference>
<dbReference type="OrthoDB" id="9785252at2"/>
<accession>A0A4Y9VVG8</accession>
<reference evidence="12 13" key="1">
    <citation type="submission" date="2018-02" db="EMBL/GenBank/DDBJ databases">
        <title>A novel lanthanide dependent methylotroph, Methylotenera sp. La3113.</title>
        <authorList>
            <person name="Lv H."/>
            <person name="Tani A."/>
        </authorList>
    </citation>
    <scope>NUCLEOTIDE SEQUENCE [LARGE SCALE GENOMIC DNA]</scope>
    <source>
        <strain evidence="12 13">La3113</strain>
    </source>
</reference>
<dbReference type="EMBL" id="PQVH01000001">
    <property type="protein sequence ID" value="TFW73470.1"/>
    <property type="molecule type" value="Genomic_DNA"/>
</dbReference>
<keyword evidence="13" id="KW-1185">Reference proteome</keyword>
<dbReference type="Pfam" id="PF00512">
    <property type="entry name" value="HisKA"/>
    <property type="match status" value="1"/>
</dbReference>
<feature type="transmembrane region" description="Helical" evidence="10">
    <location>
        <begin position="20"/>
        <end position="41"/>
    </location>
</feature>
<proteinExistence type="predicted"/>
<dbReference type="SUPFAM" id="SSF47384">
    <property type="entry name" value="Homodimeric domain of signal transducing histidine kinase"/>
    <property type="match status" value="1"/>
</dbReference>
<dbReference type="GO" id="GO:0005524">
    <property type="term" value="F:ATP binding"/>
    <property type="evidence" value="ECO:0007669"/>
    <property type="project" value="UniProtKB-KW"/>
</dbReference>
<dbReference type="InterPro" id="IPR003661">
    <property type="entry name" value="HisK_dim/P_dom"/>
</dbReference>
<evidence type="ECO:0000256" key="2">
    <source>
        <dbReference type="ARBA" id="ARBA00004651"/>
    </source>
</evidence>
<keyword evidence="10" id="KW-0812">Transmembrane</keyword>
<dbReference type="GO" id="GO:0005886">
    <property type="term" value="C:plasma membrane"/>
    <property type="evidence" value="ECO:0007669"/>
    <property type="project" value="UniProtKB-SubCell"/>
</dbReference>
<dbReference type="InterPro" id="IPR004358">
    <property type="entry name" value="Sig_transdc_His_kin-like_C"/>
</dbReference>
<comment type="subcellular location">
    <subcellularLocation>
        <location evidence="2">Cell membrane</location>
        <topology evidence="2">Multi-pass membrane protein</topology>
    </subcellularLocation>
</comment>
<organism evidence="12 13">
    <name type="scientific">Methylotenera oryzisoli</name>
    <dbReference type="NCBI Taxonomy" id="2080758"/>
    <lineage>
        <taxon>Bacteria</taxon>
        <taxon>Pseudomonadati</taxon>
        <taxon>Pseudomonadota</taxon>
        <taxon>Betaproteobacteria</taxon>
        <taxon>Nitrosomonadales</taxon>
        <taxon>Methylophilaceae</taxon>
        <taxon>Methylotenera</taxon>
    </lineage>
</organism>
<dbReference type="InterPro" id="IPR050980">
    <property type="entry name" value="2C_sensor_his_kinase"/>
</dbReference>
<evidence type="ECO:0000313" key="12">
    <source>
        <dbReference type="EMBL" id="TFW73470.1"/>
    </source>
</evidence>